<feature type="transmembrane region" description="Helical" evidence="8">
    <location>
        <begin position="147"/>
        <end position="166"/>
    </location>
</feature>
<reference evidence="10 11" key="1">
    <citation type="submission" date="2023-03" db="EMBL/GenBank/DDBJ databases">
        <title>Host association and intracellularity evolved multiple times independently in the Rickettsiales.</title>
        <authorList>
            <person name="Castelli M."/>
            <person name="Nardi T."/>
            <person name="Gammuto L."/>
            <person name="Bellinzona G."/>
            <person name="Sabaneyeva E."/>
            <person name="Potekhin A."/>
            <person name="Serra V."/>
            <person name="Petroni G."/>
            <person name="Sassera D."/>
        </authorList>
    </citation>
    <scope>NUCLEOTIDE SEQUENCE [LARGE SCALE GENOMIC DNA]</scope>
    <source>
        <strain evidence="10 11">Sr 2-6</strain>
    </source>
</reference>
<accession>A0ABU5NAB8</accession>
<keyword evidence="3" id="KW-0813">Transport</keyword>
<proteinExistence type="inferred from homology"/>
<dbReference type="PANTHER" id="PTHR12778">
    <property type="entry name" value="SOLUTE CARRIER FAMILY 33 ACETYL-COA TRANSPORTER -RELATED"/>
    <property type="match status" value="1"/>
</dbReference>
<dbReference type="InterPro" id="IPR004752">
    <property type="entry name" value="AmpG_permease/AT-1"/>
</dbReference>
<evidence type="ECO:0000313" key="10">
    <source>
        <dbReference type="EMBL" id="MEA0970123.1"/>
    </source>
</evidence>
<dbReference type="EMBL" id="JARJFB010000003">
    <property type="protein sequence ID" value="MEA0970123.1"/>
    <property type="molecule type" value="Genomic_DNA"/>
</dbReference>
<evidence type="ECO:0000256" key="8">
    <source>
        <dbReference type="SAM" id="Phobius"/>
    </source>
</evidence>
<name>A0ABU5NAB8_9RICK</name>
<dbReference type="Gene3D" id="1.20.1250.20">
    <property type="entry name" value="MFS general substrate transporter like domains"/>
    <property type="match status" value="2"/>
</dbReference>
<feature type="transmembrane region" description="Helical" evidence="8">
    <location>
        <begin position="40"/>
        <end position="59"/>
    </location>
</feature>
<feature type="transmembrane region" description="Helical" evidence="8">
    <location>
        <begin position="366"/>
        <end position="389"/>
    </location>
</feature>
<feature type="transmembrane region" description="Helical" evidence="8">
    <location>
        <begin position="236"/>
        <end position="258"/>
    </location>
</feature>
<keyword evidence="6 8" id="KW-1133">Transmembrane helix</keyword>
<evidence type="ECO:0000313" key="11">
    <source>
        <dbReference type="Proteomes" id="UP001291687"/>
    </source>
</evidence>
<gene>
    <name evidence="10" type="ORF">Megvenef_00072</name>
</gene>
<protein>
    <submittedName>
        <fullName evidence="10">MFS transporter</fullName>
    </submittedName>
</protein>
<organism evidence="10 11">
    <name type="scientific">Candidatus Megaera venefica</name>
    <dbReference type="NCBI Taxonomy" id="2055910"/>
    <lineage>
        <taxon>Bacteria</taxon>
        <taxon>Pseudomonadati</taxon>
        <taxon>Pseudomonadota</taxon>
        <taxon>Alphaproteobacteria</taxon>
        <taxon>Rickettsiales</taxon>
        <taxon>Rickettsiaceae</taxon>
        <taxon>Candidatus Megaera</taxon>
    </lineage>
</organism>
<keyword evidence="5 8" id="KW-0812">Transmembrane</keyword>
<feature type="transmembrane region" description="Helical" evidence="8">
    <location>
        <begin position="395"/>
        <end position="414"/>
    </location>
</feature>
<dbReference type="PANTHER" id="PTHR12778:SF10">
    <property type="entry name" value="MAJOR FACILITATOR SUPERFAMILY DOMAIN-CONTAINING PROTEIN 3"/>
    <property type="match status" value="1"/>
</dbReference>
<feature type="transmembrane region" description="Helical" evidence="8">
    <location>
        <begin position="330"/>
        <end position="354"/>
    </location>
</feature>
<comment type="subcellular location">
    <subcellularLocation>
        <location evidence="1">Cell inner membrane</location>
        <topology evidence="1">Multi-pass membrane protein</topology>
    </subcellularLocation>
</comment>
<evidence type="ECO:0000256" key="7">
    <source>
        <dbReference type="ARBA" id="ARBA00023136"/>
    </source>
</evidence>
<feature type="transmembrane region" description="Helical" evidence="8">
    <location>
        <begin position="304"/>
        <end position="324"/>
    </location>
</feature>
<dbReference type="NCBIfam" id="TIGR00901">
    <property type="entry name" value="2A0125"/>
    <property type="match status" value="1"/>
</dbReference>
<feature type="domain" description="Major facilitator superfamily (MFS) profile" evidence="9">
    <location>
        <begin position="7"/>
        <end position="418"/>
    </location>
</feature>
<evidence type="ECO:0000259" key="9">
    <source>
        <dbReference type="PROSITE" id="PS50850"/>
    </source>
</evidence>
<feature type="transmembrane region" description="Helical" evidence="8">
    <location>
        <begin position="9"/>
        <end position="28"/>
    </location>
</feature>
<comment type="similarity">
    <text evidence="2">Belongs to the major facilitator superfamily.</text>
</comment>
<dbReference type="InterPro" id="IPR036259">
    <property type="entry name" value="MFS_trans_sf"/>
</dbReference>
<evidence type="ECO:0000256" key="3">
    <source>
        <dbReference type="ARBA" id="ARBA00022448"/>
    </source>
</evidence>
<keyword evidence="4" id="KW-1003">Cell membrane</keyword>
<keyword evidence="4" id="KW-0997">Cell inner membrane</keyword>
<dbReference type="SUPFAM" id="SSF103473">
    <property type="entry name" value="MFS general substrate transporter"/>
    <property type="match status" value="1"/>
</dbReference>
<dbReference type="PROSITE" id="PS50850">
    <property type="entry name" value="MFS"/>
    <property type="match status" value="1"/>
</dbReference>
<feature type="transmembrane region" description="Helical" evidence="8">
    <location>
        <begin position="79"/>
        <end position="99"/>
    </location>
</feature>
<feature type="transmembrane region" description="Helical" evidence="8">
    <location>
        <begin position="105"/>
        <end position="126"/>
    </location>
</feature>
<dbReference type="InterPro" id="IPR020846">
    <property type="entry name" value="MFS_dom"/>
</dbReference>
<evidence type="ECO:0000256" key="2">
    <source>
        <dbReference type="ARBA" id="ARBA00008335"/>
    </source>
</evidence>
<keyword evidence="11" id="KW-1185">Reference proteome</keyword>
<evidence type="ECO:0000256" key="4">
    <source>
        <dbReference type="ARBA" id="ARBA00022519"/>
    </source>
</evidence>
<keyword evidence="7 8" id="KW-0472">Membrane</keyword>
<evidence type="ECO:0000256" key="6">
    <source>
        <dbReference type="ARBA" id="ARBA00022989"/>
    </source>
</evidence>
<comment type="caution">
    <text evidence="10">The sequence shown here is derived from an EMBL/GenBank/DDBJ whole genome shotgun (WGS) entry which is preliminary data.</text>
</comment>
<dbReference type="Pfam" id="PF07690">
    <property type="entry name" value="MFS_1"/>
    <property type="match status" value="1"/>
</dbReference>
<sequence length="423" mass="47632">MPMTRKKFLIVWLFGLMSGFTIMLSGYTLNYWLSFEKVDIRTIGAFSLVSIPYAINFTWAPLFDTRKIPVLHSLFGQRLSWLLLVQLLLSASVYLISAFDPTEELLPIAISGFLISVFASAQDSVLGALRTELVDKKHQGEISGMYIFGYRIGMLISSSGAIYISQYMRWDLVYELFSVVLITFPIILILLSKDLNSLYTKFNNEIIENVIKNQSHFQKICSLVNKILQPVGSNKYILFVIIFLILYRLPDNFISMMINPFLHHIGYDSFEIATAGKLFGAISAMIGGLMASYIMKRKPLYDSLLLFGSIHAAAHILFVVQDAFGKNIYLLFLITGFEGISGGMTMAAYIAFIASLCDGKFRATQYSFFSSMMGLSRSILPSISGYFVANFGWTIFYLFTTVATVPALVMIVYLEKMKKNKLG</sequence>
<evidence type="ECO:0000256" key="5">
    <source>
        <dbReference type="ARBA" id="ARBA00022692"/>
    </source>
</evidence>
<evidence type="ECO:0000256" key="1">
    <source>
        <dbReference type="ARBA" id="ARBA00004429"/>
    </source>
</evidence>
<feature type="transmembrane region" description="Helical" evidence="8">
    <location>
        <begin position="278"/>
        <end position="295"/>
    </location>
</feature>
<dbReference type="InterPro" id="IPR011701">
    <property type="entry name" value="MFS"/>
</dbReference>
<dbReference type="Proteomes" id="UP001291687">
    <property type="component" value="Unassembled WGS sequence"/>
</dbReference>
<feature type="transmembrane region" description="Helical" evidence="8">
    <location>
        <begin position="172"/>
        <end position="191"/>
    </location>
</feature>